<sequence>MESPATTAEDEGSFRAVQRKHQSVFTRKSAECSAFLSFHSSICLLERDGDESDKITVTVTKVSDKQIRYPVGKISYKMKRSHHVTSSHREEET</sequence>
<dbReference type="AlphaFoldDB" id="A0A183I3U6"/>
<protein>
    <submittedName>
        <fullName evidence="3">MSP domain-containing protein</fullName>
    </submittedName>
</protein>
<reference evidence="1 2" key="2">
    <citation type="submission" date="2018-11" db="EMBL/GenBank/DDBJ databases">
        <authorList>
            <consortium name="Pathogen Informatics"/>
        </authorList>
    </citation>
    <scope>NUCLEOTIDE SEQUENCE [LARGE SCALE GENOMIC DNA]</scope>
</reference>
<gene>
    <name evidence="1" type="ORF">OFLC_LOCUS14408</name>
</gene>
<dbReference type="WBParaSite" id="OFLC_0001441601-mRNA-1">
    <property type="protein sequence ID" value="OFLC_0001441601-mRNA-1"/>
    <property type="gene ID" value="OFLC_0001441601"/>
</dbReference>
<dbReference type="EMBL" id="UZAJ01040831">
    <property type="protein sequence ID" value="VDP16914.1"/>
    <property type="molecule type" value="Genomic_DNA"/>
</dbReference>
<evidence type="ECO:0000313" key="3">
    <source>
        <dbReference type="WBParaSite" id="OFLC_0001441601-mRNA-1"/>
    </source>
</evidence>
<evidence type="ECO:0000313" key="1">
    <source>
        <dbReference type="EMBL" id="VDP16914.1"/>
    </source>
</evidence>
<proteinExistence type="predicted"/>
<accession>A0A183I3U6</accession>
<name>A0A183I3U6_9BILA</name>
<evidence type="ECO:0000313" key="2">
    <source>
        <dbReference type="Proteomes" id="UP000267606"/>
    </source>
</evidence>
<dbReference type="Proteomes" id="UP000267606">
    <property type="component" value="Unassembled WGS sequence"/>
</dbReference>
<reference evidence="3" key="1">
    <citation type="submission" date="2016-06" db="UniProtKB">
        <authorList>
            <consortium name="WormBaseParasite"/>
        </authorList>
    </citation>
    <scope>IDENTIFICATION</scope>
</reference>
<keyword evidence="2" id="KW-1185">Reference proteome</keyword>
<organism evidence="3">
    <name type="scientific">Onchocerca flexuosa</name>
    <dbReference type="NCBI Taxonomy" id="387005"/>
    <lineage>
        <taxon>Eukaryota</taxon>
        <taxon>Metazoa</taxon>
        <taxon>Ecdysozoa</taxon>
        <taxon>Nematoda</taxon>
        <taxon>Chromadorea</taxon>
        <taxon>Rhabditida</taxon>
        <taxon>Spirurina</taxon>
        <taxon>Spiruromorpha</taxon>
        <taxon>Filarioidea</taxon>
        <taxon>Onchocercidae</taxon>
        <taxon>Onchocerca</taxon>
    </lineage>
</organism>